<dbReference type="Pfam" id="PF03575">
    <property type="entry name" value="Peptidase_S51"/>
    <property type="match status" value="1"/>
</dbReference>
<dbReference type="OrthoDB" id="3373764at2"/>
<comment type="caution">
    <text evidence="6">The sequence shown here is derived from an EMBL/GenBank/DDBJ whole genome shotgun (WGS) entry which is preliminary data.</text>
</comment>
<keyword evidence="3" id="KW-0378">Hydrolase</keyword>
<organism evidence="6 7">
    <name type="scientific">Campylobacter vulpis</name>
    <dbReference type="NCBI Taxonomy" id="1655500"/>
    <lineage>
        <taxon>Bacteria</taxon>
        <taxon>Pseudomonadati</taxon>
        <taxon>Campylobacterota</taxon>
        <taxon>Epsilonproteobacteria</taxon>
        <taxon>Campylobacterales</taxon>
        <taxon>Campylobacteraceae</taxon>
        <taxon>Campylobacter</taxon>
    </lineage>
</organism>
<dbReference type="RefSeq" id="WP_099462115.1">
    <property type="nucleotide sequence ID" value="NZ_CP041617.1"/>
</dbReference>
<dbReference type="GO" id="GO:0008236">
    <property type="term" value="F:serine-type peptidase activity"/>
    <property type="evidence" value="ECO:0007669"/>
    <property type="project" value="UniProtKB-KW"/>
</dbReference>
<dbReference type="GeneID" id="77266513"/>
<sequence>MKRRMLLKIGVASLAALCLSVSSLSAKEGFNFPKDKQKALLLSSSGYKNTGYLNHALPWLKEFVEKNNLKGKKVAFIPYAGVRKSYDEYEAQVQKALQSLGVEIISVHKGKATDIVKNADAIFVGGGNTFELVNQLYKNDLVKLIAKRVSEGVPYVGWSAGSNVAGATMQTTNDMPIAEPESFNTFNIFPYQINPHFISGKPVGHNGESREERLEEFLILNPKSIVYALPEGVALLIDGKKVKVLGMDKKAPLLKLEHKKDISKIAIDSEFSY</sequence>
<evidence type="ECO:0000313" key="7">
    <source>
        <dbReference type="Proteomes" id="UP000237472"/>
    </source>
</evidence>
<comment type="similarity">
    <text evidence="1">Belongs to the peptidase S51 family.</text>
</comment>
<dbReference type="EMBL" id="LDWY01000079">
    <property type="protein sequence ID" value="PHY89997.1"/>
    <property type="molecule type" value="Genomic_DNA"/>
</dbReference>
<evidence type="ECO:0000256" key="1">
    <source>
        <dbReference type="ARBA" id="ARBA00006534"/>
    </source>
</evidence>
<accession>A0A2G4R0C9</accession>
<dbReference type="PANTHER" id="PTHR20842">
    <property type="entry name" value="PROTEASE S51 ALPHA-ASPARTYL DIPEPTIDASE"/>
    <property type="match status" value="1"/>
</dbReference>
<dbReference type="CDD" id="cd03146">
    <property type="entry name" value="GAT1_Peptidase_E"/>
    <property type="match status" value="1"/>
</dbReference>
<dbReference type="Proteomes" id="UP000237472">
    <property type="component" value="Unassembled WGS sequence"/>
</dbReference>
<dbReference type="AlphaFoldDB" id="A0A2G4R0C9"/>
<evidence type="ECO:0000256" key="4">
    <source>
        <dbReference type="ARBA" id="ARBA00022825"/>
    </source>
</evidence>
<evidence type="ECO:0000313" key="6">
    <source>
        <dbReference type="EMBL" id="PHY89997.1"/>
    </source>
</evidence>
<protein>
    <submittedName>
        <fullName evidence="6">Peptidase E</fullName>
    </submittedName>
</protein>
<dbReference type="InterPro" id="IPR029062">
    <property type="entry name" value="Class_I_gatase-like"/>
</dbReference>
<name>A0A2G4R0C9_9BACT</name>
<evidence type="ECO:0000256" key="2">
    <source>
        <dbReference type="ARBA" id="ARBA00022670"/>
    </source>
</evidence>
<dbReference type="Gene3D" id="3.40.50.880">
    <property type="match status" value="1"/>
</dbReference>
<dbReference type="PANTHER" id="PTHR20842:SF0">
    <property type="entry name" value="ALPHA-ASPARTYL DIPEPTIDASE"/>
    <property type="match status" value="1"/>
</dbReference>
<evidence type="ECO:0000256" key="3">
    <source>
        <dbReference type="ARBA" id="ARBA00022801"/>
    </source>
</evidence>
<keyword evidence="4" id="KW-0720">Serine protease</keyword>
<gene>
    <name evidence="6" type="ORF">AA994_06405</name>
</gene>
<dbReference type="InterPro" id="IPR005320">
    <property type="entry name" value="Peptidase_S51"/>
</dbReference>
<reference evidence="7" key="1">
    <citation type="submission" date="2015-06" db="EMBL/GenBank/DDBJ databases">
        <authorList>
            <person name="Parisi A."/>
            <person name="Chiara M."/>
            <person name="Florio D."/>
            <person name="Miccolupo A."/>
            <person name="Manzari C."/>
            <person name="Mion D."/>
            <person name="Caruso M."/>
            <person name="D'erchia A.M."/>
            <person name="Zanoni R."/>
        </authorList>
    </citation>
    <scope>NUCLEOTIDE SEQUENCE [LARGE SCALE GENOMIC DNA]</scope>
    <source>
        <strain evidence="7">73/13</strain>
    </source>
</reference>
<keyword evidence="2" id="KW-0645">Protease</keyword>
<dbReference type="SUPFAM" id="SSF52317">
    <property type="entry name" value="Class I glutamine amidotransferase-like"/>
    <property type="match status" value="1"/>
</dbReference>
<evidence type="ECO:0000256" key="5">
    <source>
        <dbReference type="SAM" id="SignalP"/>
    </source>
</evidence>
<feature type="chain" id="PRO_5013801151" evidence="5">
    <location>
        <begin position="27"/>
        <end position="273"/>
    </location>
</feature>
<keyword evidence="5" id="KW-0732">Signal</keyword>
<dbReference type="GO" id="GO:0006508">
    <property type="term" value="P:proteolysis"/>
    <property type="evidence" value="ECO:0007669"/>
    <property type="project" value="UniProtKB-KW"/>
</dbReference>
<proteinExistence type="inferred from homology"/>
<dbReference type="NCBIfam" id="NF003642">
    <property type="entry name" value="PRK05282.1"/>
    <property type="match status" value="1"/>
</dbReference>
<feature type="signal peptide" evidence="5">
    <location>
        <begin position="1"/>
        <end position="26"/>
    </location>
</feature>